<dbReference type="Proteomes" id="UP001250858">
    <property type="component" value="Chromosome"/>
</dbReference>
<proteinExistence type="predicted"/>
<sequence length="73" mass="8054">MLLASKWDVAGDLARLVYGAVRIAFMALPLWLRVTVIVLIGGFVLYAVATRVRDRWRERRTGPAGAPETSPDA</sequence>
<keyword evidence="1" id="KW-0472">Membrane</keyword>
<keyword evidence="1" id="KW-0812">Transmembrane</keyword>
<accession>A0ABY9S0N4</accession>
<gene>
    <name evidence="2" type="ORF">RGF97_28580</name>
</gene>
<dbReference type="EMBL" id="CP133762">
    <property type="protein sequence ID" value="WMX47973.1"/>
    <property type="molecule type" value="Genomic_DNA"/>
</dbReference>
<protein>
    <recommendedName>
        <fullName evidence="4">DUF4349 domain-containing protein</fullName>
    </recommendedName>
</protein>
<evidence type="ECO:0000313" key="3">
    <source>
        <dbReference type="Proteomes" id="UP001250858"/>
    </source>
</evidence>
<organism evidence="2 3">
    <name type="scientific">Streptomyces roseicoloratus</name>
    <dbReference type="NCBI Taxonomy" id="2508722"/>
    <lineage>
        <taxon>Bacteria</taxon>
        <taxon>Bacillati</taxon>
        <taxon>Actinomycetota</taxon>
        <taxon>Actinomycetes</taxon>
        <taxon>Kitasatosporales</taxon>
        <taxon>Streptomycetaceae</taxon>
        <taxon>Streptomyces</taxon>
    </lineage>
</organism>
<evidence type="ECO:0000256" key="1">
    <source>
        <dbReference type="SAM" id="Phobius"/>
    </source>
</evidence>
<evidence type="ECO:0000313" key="2">
    <source>
        <dbReference type="EMBL" id="WMX47973.1"/>
    </source>
</evidence>
<reference evidence="2 3" key="1">
    <citation type="submission" date="2023-09" db="EMBL/GenBank/DDBJ databases">
        <title>Complete genome of Streptomyces roseicoloratus T14.</title>
        <authorList>
            <person name="Bashizi T."/>
            <person name="Kim M.-J."/>
            <person name="Lee G."/>
            <person name="Tagele S.B."/>
            <person name="Shin J.-H."/>
        </authorList>
    </citation>
    <scope>NUCLEOTIDE SEQUENCE [LARGE SCALE GENOMIC DNA]</scope>
    <source>
        <strain evidence="2 3">T14</strain>
    </source>
</reference>
<feature type="transmembrane region" description="Helical" evidence="1">
    <location>
        <begin position="30"/>
        <end position="49"/>
    </location>
</feature>
<evidence type="ECO:0008006" key="4">
    <source>
        <dbReference type="Google" id="ProtNLM"/>
    </source>
</evidence>
<keyword evidence="3" id="KW-1185">Reference proteome</keyword>
<keyword evidence="1" id="KW-1133">Transmembrane helix</keyword>
<name>A0ABY9S0N4_9ACTN</name>
<dbReference type="RefSeq" id="WP_309549667.1">
    <property type="nucleotide sequence ID" value="NZ_CP133762.1"/>
</dbReference>